<gene>
    <name evidence="1" type="ORF">NG99_05755</name>
</gene>
<dbReference type="AlphaFoldDB" id="A0A0A3ZC38"/>
<name>A0A0A3ZC38_9GAMM</name>
<accession>A0A0A3ZC38</accession>
<protein>
    <recommendedName>
        <fullName evidence="3">Fumarase D</fullName>
    </recommendedName>
</protein>
<dbReference type="Proteomes" id="UP000030351">
    <property type="component" value="Unassembled WGS sequence"/>
</dbReference>
<evidence type="ECO:0000313" key="2">
    <source>
        <dbReference type="Proteomes" id="UP000030351"/>
    </source>
</evidence>
<comment type="caution">
    <text evidence="1">The sequence shown here is derived from an EMBL/GenBank/DDBJ whole genome shotgun (WGS) entry which is preliminary data.</text>
</comment>
<dbReference type="eggNOG" id="ENOG502ZPB3">
    <property type="taxonomic scope" value="Bacteria"/>
</dbReference>
<sequence length="61" mass="6770">MRGEDVYTVIGKVVSSLLRPDHTLTLHEIINALHLMGEGASLQSIKDTCSEAIRILARQMH</sequence>
<evidence type="ECO:0008006" key="3">
    <source>
        <dbReference type="Google" id="ProtNLM"/>
    </source>
</evidence>
<dbReference type="STRING" id="371042.NG99_05755"/>
<dbReference type="EMBL" id="JRUQ01000019">
    <property type="protein sequence ID" value="KGT95201.1"/>
    <property type="molecule type" value="Genomic_DNA"/>
</dbReference>
<keyword evidence="2" id="KW-1185">Reference proteome</keyword>
<proteinExistence type="predicted"/>
<evidence type="ECO:0000313" key="1">
    <source>
        <dbReference type="EMBL" id="KGT95201.1"/>
    </source>
</evidence>
<organism evidence="1 2">
    <name type="scientific">Erwinia typographi</name>
    <dbReference type="NCBI Taxonomy" id="371042"/>
    <lineage>
        <taxon>Bacteria</taxon>
        <taxon>Pseudomonadati</taxon>
        <taxon>Pseudomonadota</taxon>
        <taxon>Gammaproteobacteria</taxon>
        <taxon>Enterobacterales</taxon>
        <taxon>Erwiniaceae</taxon>
        <taxon>Erwinia</taxon>
    </lineage>
</organism>
<reference evidence="1 2" key="1">
    <citation type="submission" date="2014-10" db="EMBL/GenBank/DDBJ databases">
        <title>Genome sequence of Erwinia typographi M043b.</title>
        <authorList>
            <person name="Chan K.-G."/>
            <person name="Tan W.-S."/>
        </authorList>
    </citation>
    <scope>NUCLEOTIDE SEQUENCE [LARGE SCALE GENOMIC DNA]</scope>
    <source>
        <strain evidence="1 2">M043b</strain>
    </source>
</reference>